<dbReference type="RefSeq" id="WP_090307992.1">
    <property type="nucleotide sequence ID" value="NZ_FNRK01000015.1"/>
</dbReference>
<dbReference type="Pfam" id="PF01208">
    <property type="entry name" value="URO-D"/>
    <property type="match status" value="1"/>
</dbReference>
<dbReference type="STRING" id="81409.SAMN04515656_11513"/>
<evidence type="ECO:0000313" key="2">
    <source>
        <dbReference type="EMBL" id="SEA58638.1"/>
    </source>
</evidence>
<feature type="domain" description="Uroporphyrinogen decarboxylase (URO-D)" evidence="1">
    <location>
        <begin position="127"/>
        <end position="314"/>
    </location>
</feature>
<evidence type="ECO:0000313" key="3">
    <source>
        <dbReference type="Proteomes" id="UP000199394"/>
    </source>
</evidence>
<proteinExistence type="predicted"/>
<dbReference type="OrthoDB" id="1774878at2"/>
<accession>A0A1H4CE70</accession>
<name>A0A1H4CE70_9FIRM</name>
<dbReference type="PANTHER" id="PTHR47099:SF1">
    <property type="entry name" value="METHYLCOBAMIDE:COM METHYLTRANSFERASE MTBA"/>
    <property type="match status" value="1"/>
</dbReference>
<dbReference type="Gene3D" id="3.20.20.210">
    <property type="match status" value="1"/>
</dbReference>
<sequence length="331" mass="38122">MLSIKENLREVISGGNPDRFVKQYEGIEFILSTPYAMAYPMMPAKPGDDAVKCGWGYMNAWPAGAPGAFPLHDSEHLVCPDITEWKKYVKAPAIDYTEADWKQCREDMAKVNRDEKFVAPLIAPGLFEMCHYLCEIQNTMINFYEEPEAMHELIDYITEWELKWAEQICTYMKPDAIFHHDDWGTQKSTFISVEMFREFFLPGYKKIYKYYHDHGVELVIHHNDSYSATLVPTMIEMGIDVWQGCMSVNDLPALVKEYGKDITFMGGIDNGKVDKADWTQADIARETDQLCRDCGKHYFIPCTSHGLNFSVFPEVYPAVDAEIDKMSEELF</sequence>
<dbReference type="AlphaFoldDB" id="A0A1H4CE70"/>
<dbReference type="GO" id="GO:0004853">
    <property type="term" value="F:uroporphyrinogen decarboxylase activity"/>
    <property type="evidence" value="ECO:0007669"/>
    <property type="project" value="InterPro"/>
</dbReference>
<dbReference type="InterPro" id="IPR052024">
    <property type="entry name" value="Methanogen_methyltrans"/>
</dbReference>
<evidence type="ECO:0000259" key="1">
    <source>
        <dbReference type="Pfam" id="PF01208"/>
    </source>
</evidence>
<dbReference type="EMBL" id="FNRK01000015">
    <property type="protein sequence ID" value="SEA58638.1"/>
    <property type="molecule type" value="Genomic_DNA"/>
</dbReference>
<dbReference type="GO" id="GO:0006779">
    <property type="term" value="P:porphyrin-containing compound biosynthetic process"/>
    <property type="evidence" value="ECO:0007669"/>
    <property type="project" value="InterPro"/>
</dbReference>
<keyword evidence="3" id="KW-1185">Reference proteome</keyword>
<dbReference type="SUPFAM" id="SSF51726">
    <property type="entry name" value="UROD/MetE-like"/>
    <property type="match status" value="1"/>
</dbReference>
<protein>
    <submittedName>
        <fullName evidence="2">Uroporphyrinogen decarboxylase (URO-D)</fullName>
    </submittedName>
</protein>
<dbReference type="PANTHER" id="PTHR47099">
    <property type="entry name" value="METHYLCOBAMIDE:COM METHYLTRANSFERASE MTBA"/>
    <property type="match status" value="1"/>
</dbReference>
<dbReference type="InterPro" id="IPR038071">
    <property type="entry name" value="UROD/MetE-like_sf"/>
</dbReference>
<reference evidence="2 3" key="1">
    <citation type="submission" date="2016-10" db="EMBL/GenBank/DDBJ databases">
        <authorList>
            <person name="de Groot N.N."/>
        </authorList>
    </citation>
    <scope>NUCLEOTIDE SEQUENCE [LARGE SCALE GENOMIC DNA]</scope>
    <source>
        <strain evidence="2 3">SR12</strain>
    </source>
</reference>
<organism evidence="2 3">
    <name type="scientific">Eubacterium aggregans</name>
    <dbReference type="NCBI Taxonomy" id="81409"/>
    <lineage>
        <taxon>Bacteria</taxon>
        <taxon>Bacillati</taxon>
        <taxon>Bacillota</taxon>
        <taxon>Clostridia</taxon>
        <taxon>Eubacteriales</taxon>
        <taxon>Eubacteriaceae</taxon>
        <taxon>Eubacterium</taxon>
    </lineage>
</organism>
<dbReference type="InterPro" id="IPR000257">
    <property type="entry name" value="Uroporphyrinogen_deCOase"/>
</dbReference>
<dbReference type="Proteomes" id="UP000199394">
    <property type="component" value="Unassembled WGS sequence"/>
</dbReference>
<gene>
    <name evidence="2" type="ORF">SAMN04515656_11513</name>
</gene>